<name>E3QQC6_COLGM</name>
<keyword evidence="2" id="KW-1185">Reference proteome</keyword>
<protein>
    <submittedName>
        <fullName evidence="1">Uncharacterized protein</fullName>
    </submittedName>
</protein>
<proteinExistence type="predicted"/>
<dbReference type="Proteomes" id="UP000008782">
    <property type="component" value="Unassembled WGS sequence"/>
</dbReference>
<evidence type="ECO:0000313" key="1">
    <source>
        <dbReference type="EMBL" id="EFQ33064.1"/>
    </source>
</evidence>
<accession>E3QQC6</accession>
<evidence type="ECO:0000313" key="2">
    <source>
        <dbReference type="Proteomes" id="UP000008782"/>
    </source>
</evidence>
<dbReference type="EMBL" id="GG697367">
    <property type="protein sequence ID" value="EFQ33064.1"/>
    <property type="molecule type" value="Genomic_DNA"/>
</dbReference>
<dbReference type="GeneID" id="24413573"/>
<dbReference type="VEuPathDB" id="FungiDB:GLRG_08208"/>
<sequence length="70" mass="8273">MANGEAYRLPWLVNSAQIPERWCHVQKKRYGNLGNVLDIIYYAEGWQCLHGPGNIKSNKIMYTLRHQRRD</sequence>
<dbReference type="RefSeq" id="XP_008097084.1">
    <property type="nucleotide sequence ID" value="XM_008098893.1"/>
</dbReference>
<dbReference type="HOGENOM" id="CLU_2757629_0_0_1"/>
<organism evidence="2">
    <name type="scientific">Colletotrichum graminicola (strain M1.001 / M2 / FGSC 10212)</name>
    <name type="common">Maize anthracnose fungus</name>
    <name type="synonym">Glomerella graminicola</name>
    <dbReference type="NCBI Taxonomy" id="645133"/>
    <lineage>
        <taxon>Eukaryota</taxon>
        <taxon>Fungi</taxon>
        <taxon>Dikarya</taxon>
        <taxon>Ascomycota</taxon>
        <taxon>Pezizomycotina</taxon>
        <taxon>Sordariomycetes</taxon>
        <taxon>Hypocreomycetidae</taxon>
        <taxon>Glomerellales</taxon>
        <taxon>Glomerellaceae</taxon>
        <taxon>Colletotrichum</taxon>
        <taxon>Colletotrichum graminicola species complex</taxon>
    </lineage>
</organism>
<dbReference type="AlphaFoldDB" id="E3QQC6"/>
<reference evidence="2" key="1">
    <citation type="journal article" date="2012" name="Nat. Genet.">
        <title>Lifestyle transitions in plant pathogenic Colletotrichum fungi deciphered by genome and transcriptome analyses.</title>
        <authorList>
            <person name="O'Connell R.J."/>
            <person name="Thon M.R."/>
            <person name="Hacquard S."/>
            <person name="Amyotte S.G."/>
            <person name="Kleemann J."/>
            <person name="Torres M.F."/>
            <person name="Damm U."/>
            <person name="Buiate E.A."/>
            <person name="Epstein L."/>
            <person name="Alkan N."/>
            <person name="Altmueller J."/>
            <person name="Alvarado-Balderrama L."/>
            <person name="Bauser C.A."/>
            <person name="Becker C."/>
            <person name="Birren B.W."/>
            <person name="Chen Z."/>
            <person name="Choi J."/>
            <person name="Crouch J.A."/>
            <person name="Duvick J.P."/>
            <person name="Farman M.A."/>
            <person name="Gan P."/>
            <person name="Heiman D."/>
            <person name="Henrissat B."/>
            <person name="Howard R.J."/>
            <person name="Kabbage M."/>
            <person name="Koch C."/>
            <person name="Kracher B."/>
            <person name="Kubo Y."/>
            <person name="Law A.D."/>
            <person name="Lebrun M.-H."/>
            <person name="Lee Y.-H."/>
            <person name="Miyara I."/>
            <person name="Moore N."/>
            <person name="Neumann U."/>
            <person name="Nordstroem K."/>
            <person name="Panaccione D.G."/>
            <person name="Panstruga R."/>
            <person name="Place M."/>
            <person name="Proctor R.H."/>
            <person name="Prusky D."/>
            <person name="Rech G."/>
            <person name="Reinhardt R."/>
            <person name="Rollins J.A."/>
            <person name="Rounsley S."/>
            <person name="Schardl C.L."/>
            <person name="Schwartz D.C."/>
            <person name="Shenoy N."/>
            <person name="Shirasu K."/>
            <person name="Sikhakolli U.R."/>
            <person name="Stueber K."/>
            <person name="Sukno S.A."/>
            <person name="Sweigard J.A."/>
            <person name="Takano Y."/>
            <person name="Takahara H."/>
            <person name="Trail F."/>
            <person name="van der Does H.C."/>
            <person name="Voll L.M."/>
            <person name="Will I."/>
            <person name="Young S."/>
            <person name="Zeng Q."/>
            <person name="Zhang J."/>
            <person name="Zhou S."/>
            <person name="Dickman M.B."/>
            <person name="Schulze-Lefert P."/>
            <person name="Ver Loren van Themaat E."/>
            <person name="Ma L.-J."/>
            <person name="Vaillancourt L.J."/>
        </authorList>
    </citation>
    <scope>NUCLEOTIDE SEQUENCE [LARGE SCALE GENOMIC DNA]</scope>
    <source>
        <strain evidence="2">M1.001 / M2 / FGSC 10212</strain>
    </source>
</reference>
<gene>
    <name evidence="1" type="ORF">GLRG_08208</name>
</gene>